<dbReference type="InterPro" id="IPR043875">
    <property type="entry name" value="DUF5857"/>
</dbReference>
<organism evidence="3">
    <name type="scientific">Pithovirus LCPAC404</name>
    <dbReference type="NCBI Taxonomy" id="2506597"/>
    <lineage>
        <taxon>Viruses</taxon>
        <taxon>Pithoviruses</taxon>
    </lineage>
</organism>
<reference evidence="3" key="1">
    <citation type="journal article" date="2019" name="MBio">
        <title>Virus Genomes from Deep Sea Sediments Expand the Ocean Megavirome and Support Independent Origins of Viral Gigantism.</title>
        <authorList>
            <person name="Backstrom D."/>
            <person name="Yutin N."/>
            <person name="Jorgensen S.L."/>
            <person name="Dharamshi J."/>
            <person name="Homa F."/>
            <person name="Zaremba-Niedwiedzka K."/>
            <person name="Spang A."/>
            <person name="Wolf Y.I."/>
            <person name="Koonin E.V."/>
            <person name="Ettema T.J."/>
        </authorList>
    </citation>
    <scope>NUCLEOTIDE SEQUENCE</scope>
</reference>
<evidence type="ECO:0000259" key="2">
    <source>
        <dbReference type="Pfam" id="PF19175"/>
    </source>
</evidence>
<proteinExistence type="predicted"/>
<dbReference type="EMBL" id="MK500600">
    <property type="protein sequence ID" value="QBK93621.1"/>
    <property type="molecule type" value="Genomic_DNA"/>
</dbReference>
<accession>A0A481ZHA1</accession>
<gene>
    <name evidence="3" type="ORF">LCPAC404_03250</name>
</gene>
<keyword evidence="1" id="KW-1133">Transmembrane helix</keyword>
<dbReference type="Pfam" id="PF19175">
    <property type="entry name" value="DUF5857"/>
    <property type="match status" value="1"/>
</dbReference>
<keyword evidence="1 3" id="KW-0812">Transmembrane</keyword>
<evidence type="ECO:0000256" key="1">
    <source>
        <dbReference type="SAM" id="Phobius"/>
    </source>
</evidence>
<sequence>MIIGFNQAVSNRCMGLDGVELWTDAWSGGPISLCSSYYNNLVFTQQDGSRGYNPDRIERSREEFVPTFDLLLFTQRDERGVGDLRLQGTEFYTSMQAELLSACIHTPGLCDIALDDFCPTKTRTEIANNSAYLEFCGCHAPPDPETMLQIVPSECDPLCTRIGTIPLQNPVTGFSLECEVNVCVISDISIQATASSIGSVTFSQLCSGCTAANPCKCIVSDVNLPPGQFVNTDLQNSCGTDSVCLVSSNVPGVLEPADCATVFANLSDVTTEKEFWTTSNIVIVSVGVGLIIIIIIFIVIRTRSKQKE</sequence>
<protein>
    <submittedName>
        <fullName evidence="3">Transmembrane protein</fullName>
    </submittedName>
</protein>
<evidence type="ECO:0000313" key="3">
    <source>
        <dbReference type="EMBL" id="QBK93621.1"/>
    </source>
</evidence>
<name>A0A481ZHA1_9VIRU</name>
<keyword evidence="1" id="KW-0472">Membrane</keyword>
<feature type="transmembrane region" description="Helical" evidence="1">
    <location>
        <begin position="281"/>
        <end position="300"/>
    </location>
</feature>
<feature type="domain" description="DUF5857" evidence="2">
    <location>
        <begin position="95"/>
        <end position="219"/>
    </location>
</feature>